<dbReference type="STRING" id="189425.PGRAT_11630"/>
<dbReference type="InterPro" id="IPR011006">
    <property type="entry name" value="CheY-like_superfamily"/>
</dbReference>
<feature type="domain" description="OmpR/PhoB-type" evidence="10">
    <location>
        <begin position="134"/>
        <end position="233"/>
    </location>
</feature>
<keyword evidence="4" id="KW-0805">Transcription regulation</keyword>
<keyword evidence="6" id="KW-0804">Transcription</keyword>
<gene>
    <name evidence="11" type="ORF">PGRAT_11630</name>
</gene>
<dbReference type="HOGENOM" id="CLU_000445_30_4_9"/>
<feature type="modified residue" description="4-aspartylphosphate" evidence="7">
    <location>
        <position position="53"/>
    </location>
</feature>
<evidence type="ECO:0000256" key="1">
    <source>
        <dbReference type="ARBA" id="ARBA00004496"/>
    </source>
</evidence>
<organism evidence="11 12">
    <name type="scientific">Paenibacillus graminis</name>
    <dbReference type="NCBI Taxonomy" id="189425"/>
    <lineage>
        <taxon>Bacteria</taxon>
        <taxon>Bacillati</taxon>
        <taxon>Bacillota</taxon>
        <taxon>Bacilli</taxon>
        <taxon>Bacillales</taxon>
        <taxon>Paenibacillaceae</taxon>
        <taxon>Paenibacillus</taxon>
    </lineage>
</organism>
<dbReference type="GO" id="GO:0032993">
    <property type="term" value="C:protein-DNA complex"/>
    <property type="evidence" value="ECO:0007669"/>
    <property type="project" value="TreeGrafter"/>
</dbReference>
<reference evidence="11 12" key="1">
    <citation type="submission" date="2014-08" db="EMBL/GenBank/DDBJ databases">
        <title>Comparative genomics of the Paenibacillus odorifer group.</title>
        <authorList>
            <person name="den Bakker H.C."/>
            <person name="Tsai Y.-C."/>
            <person name="Martin N."/>
            <person name="Korlach J."/>
            <person name="Wiedmann M."/>
        </authorList>
    </citation>
    <scope>NUCLEOTIDE SEQUENCE [LARGE SCALE GENOMIC DNA]</scope>
    <source>
        <strain evidence="11 12">DSM 15220</strain>
    </source>
</reference>
<dbReference type="PANTHER" id="PTHR48111">
    <property type="entry name" value="REGULATOR OF RPOS"/>
    <property type="match status" value="1"/>
</dbReference>
<evidence type="ECO:0000256" key="7">
    <source>
        <dbReference type="PROSITE-ProRule" id="PRU00169"/>
    </source>
</evidence>
<evidence type="ECO:0000256" key="2">
    <source>
        <dbReference type="ARBA" id="ARBA00022553"/>
    </source>
</evidence>
<dbReference type="PROSITE" id="PS51755">
    <property type="entry name" value="OMPR_PHOB"/>
    <property type="match status" value="1"/>
</dbReference>
<dbReference type="InterPro" id="IPR001789">
    <property type="entry name" value="Sig_transdc_resp-reg_receiver"/>
</dbReference>
<evidence type="ECO:0000259" key="9">
    <source>
        <dbReference type="PROSITE" id="PS50110"/>
    </source>
</evidence>
<dbReference type="Pfam" id="PF00072">
    <property type="entry name" value="Response_reg"/>
    <property type="match status" value="1"/>
</dbReference>
<name>A0A089M4P2_9BACL</name>
<dbReference type="RefSeq" id="WP_025703923.1">
    <property type="nucleotide sequence ID" value="NZ_CP009287.1"/>
</dbReference>
<dbReference type="OrthoDB" id="9790442at2"/>
<protein>
    <submittedName>
        <fullName evidence="11">PhoP family transcriptional regulator</fullName>
    </submittedName>
</protein>
<evidence type="ECO:0000256" key="3">
    <source>
        <dbReference type="ARBA" id="ARBA00023012"/>
    </source>
</evidence>
<dbReference type="AlphaFoldDB" id="A0A089M4P2"/>
<dbReference type="GO" id="GO:0005829">
    <property type="term" value="C:cytosol"/>
    <property type="evidence" value="ECO:0007669"/>
    <property type="project" value="TreeGrafter"/>
</dbReference>
<keyword evidence="3" id="KW-0902">Two-component regulatory system</keyword>
<keyword evidence="2 7" id="KW-0597">Phosphoprotein</keyword>
<evidence type="ECO:0000256" key="5">
    <source>
        <dbReference type="ARBA" id="ARBA00023125"/>
    </source>
</evidence>
<dbReference type="Gene3D" id="3.40.50.2300">
    <property type="match status" value="1"/>
</dbReference>
<dbReference type="KEGG" id="pgm:PGRAT_11630"/>
<dbReference type="CDD" id="cd00383">
    <property type="entry name" value="trans_reg_C"/>
    <property type="match status" value="1"/>
</dbReference>
<dbReference type="SUPFAM" id="SSF52172">
    <property type="entry name" value="CheY-like"/>
    <property type="match status" value="1"/>
</dbReference>
<evidence type="ECO:0000259" key="10">
    <source>
        <dbReference type="PROSITE" id="PS51755"/>
    </source>
</evidence>
<dbReference type="PROSITE" id="PS50110">
    <property type="entry name" value="RESPONSE_REGULATORY"/>
    <property type="match status" value="1"/>
</dbReference>
<dbReference type="InterPro" id="IPR001867">
    <property type="entry name" value="OmpR/PhoB-type_DNA-bd"/>
</dbReference>
<feature type="DNA-binding region" description="OmpR/PhoB-type" evidence="8">
    <location>
        <begin position="134"/>
        <end position="233"/>
    </location>
</feature>
<dbReference type="GO" id="GO:0000156">
    <property type="term" value="F:phosphorelay response regulator activity"/>
    <property type="evidence" value="ECO:0007669"/>
    <property type="project" value="TreeGrafter"/>
</dbReference>
<dbReference type="Gene3D" id="6.10.250.690">
    <property type="match status" value="1"/>
</dbReference>
<evidence type="ECO:0000256" key="4">
    <source>
        <dbReference type="ARBA" id="ARBA00023015"/>
    </source>
</evidence>
<dbReference type="PANTHER" id="PTHR48111:SF40">
    <property type="entry name" value="PHOSPHATE REGULON TRANSCRIPTIONAL REGULATORY PROTEIN PHOB"/>
    <property type="match status" value="1"/>
</dbReference>
<comment type="subcellular location">
    <subcellularLocation>
        <location evidence="1">Cytoplasm</location>
    </subcellularLocation>
</comment>
<dbReference type="eggNOG" id="COG0745">
    <property type="taxonomic scope" value="Bacteria"/>
</dbReference>
<evidence type="ECO:0000313" key="11">
    <source>
        <dbReference type="EMBL" id="AIQ68187.1"/>
    </source>
</evidence>
<accession>A0A089M4P2</accession>
<sequence>MQRTVLLVDDNREIIELLKLFLEKEGLRILEAYNGAQAWTCIQHESIDLAVLDIMMPELNGVQLLQLLRAEYKLPVILLSAKNQDSDKILGLRLGADDFISKPFNPLEVVARIHAMLRRTYDFNEPAGPVQDTLEPTSIGELMLDHTDCVLYKAGREISLTAIEYKLLATLMNAPGRIFTKKQLFEQVWSEHYYEDANTIMVHISRLRDKVEEIPKQPVYIRTIRGLGYKFAKKDDFR</sequence>
<dbReference type="EMBL" id="CP009287">
    <property type="protein sequence ID" value="AIQ68187.1"/>
    <property type="molecule type" value="Genomic_DNA"/>
</dbReference>
<dbReference type="SMART" id="SM00448">
    <property type="entry name" value="REC"/>
    <property type="match status" value="1"/>
</dbReference>
<dbReference type="SMART" id="SM00862">
    <property type="entry name" value="Trans_reg_C"/>
    <property type="match status" value="1"/>
</dbReference>
<feature type="domain" description="Response regulatory" evidence="9">
    <location>
        <begin position="4"/>
        <end position="117"/>
    </location>
</feature>
<dbReference type="GO" id="GO:0006355">
    <property type="term" value="P:regulation of DNA-templated transcription"/>
    <property type="evidence" value="ECO:0007669"/>
    <property type="project" value="InterPro"/>
</dbReference>
<dbReference type="Pfam" id="PF00486">
    <property type="entry name" value="Trans_reg_C"/>
    <property type="match status" value="1"/>
</dbReference>
<evidence type="ECO:0000313" key="12">
    <source>
        <dbReference type="Proteomes" id="UP000029500"/>
    </source>
</evidence>
<evidence type="ECO:0000256" key="6">
    <source>
        <dbReference type="ARBA" id="ARBA00023163"/>
    </source>
</evidence>
<dbReference type="InterPro" id="IPR036388">
    <property type="entry name" value="WH-like_DNA-bd_sf"/>
</dbReference>
<dbReference type="Gene3D" id="1.10.10.10">
    <property type="entry name" value="Winged helix-like DNA-binding domain superfamily/Winged helix DNA-binding domain"/>
    <property type="match status" value="1"/>
</dbReference>
<evidence type="ECO:0000256" key="8">
    <source>
        <dbReference type="PROSITE-ProRule" id="PRU01091"/>
    </source>
</evidence>
<keyword evidence="5 8" id="KW-0238">DNA-binding</keyword>
<proteinExistence type="predicted"/>
<dbReference type="GO" id="GO:0000976">
    <property type="term" value="F:transcription cis-regulatory region binding"/>
    <property type="evidence" value="ECO:0007669"/>
    <property type="project" value="TreeGrafter"/>
</dbReference>
<dbReference type="FunFam" id="1.10.10.10:FF:000018">
    <property type="entry name" value="DNA-binding response regulator ResD"/>
    <property type="match status" value="1"/>
</dbReference>
<keyword evidence="12" id="KW-1185">Reference proteome</keyword>
<dbReference type="InterPro" id="IPR039420">
    <property type="entry name" value="WalR-like"/>
</dbReference>
<dbReference type="Proteomes" id="UP000029500">
    <property type="component" value="Chromosome"/>
</dbReference>